<dbReference type="Proteomes" id="UP000799424">
    <property type="component" value="Unassembled WGS sequence"/>
</dbReference>
<name>A0A6A6ZKY4_9PLEO</name>
<sequence>MPMRQGHFGPIEHLAELLEEVGEHSRAEEVLSADGEGDDDGGGRERSWKGGKGDDNGAEEELEWDDKSEDDMGGLFVTQANDEELASSKLEFPDPDATRERPHRSSRTMR</sequence>
<gene>
    <name evidence="2" type="ORF">CC86DRAFT_386924</name>
</gene>
<reference evidence="2" key="1">
    <citation type="journal article" date="2020" name="Stud. Mycol.">
        <title>101 Dothideomycetes genomes: a test case for predicting lifestyles and emergence of pathogens.</title>
        <authorList>
            <person name="Haridas S."/>
            <person name="Albert R."/>
            <person name="Binder M."/>
            <person name="Bloem J."/>
            <person name="Labutti K."/>
            <person name="Salamov A."/>
            <person name="Andreopoulos B."/>
            <person name="Baker S."/>
            <person name="Barry K."/>
            <person name="Bills G."/>
            <person name="Bluhm B."/>
            <person name="Cannon C."/>
            <person name="Castanera R."/>
            <person name="Culley D."/>
            <person name="Daum C."/>
            <person name="Ezra D."/>
            <person name="Gonzalez J."/>
            <person name="Henrissat B."/>
            <person name="Kuo A."/>
            <person name="Liang C."/>
            <person name="Lipzen A."/>
            <person name="Lutzoni F."/>
            <person name="Magnuson J."/>
            <person name="Mondo S."/>
            <person name="Nolan M."/>
            <person name="Ohm R."/>
            <person name="Pangilinan J."/>
            <person name="Park H.-J."/>
            <person name="Ramirez L."/>
            <person name="Alfaro M."/>
            <person name="Sun H."/>
            <person name="Tritt A."/>
            <person name="Yoshinaga Y."/>
            <person name="Zwiers L.-H."/>
            <person name="Turgeon B."/>
            <person name="Goodwin S."/>
            <person name="Spatafora J."/>
            <person name="Crous P."/>
            <person name="Grigoriev I."/>
        </authorList>
    </citation>
    <scope>NUCLEOTIDE SEQUENCE</scope>
    <source>
        <strain evidence="2">CBS 113818</strain>
    </source>
</reference>
<dbReference type="EMBL" id="MU006239">
    <property type="protein sequence ID" value="KAF2820897.1"/>
    <property type="molecule type" value="Genomic_DNA"/>
</dbReference>
<organism evidence="2 3">
    <name type="scientific">Ophiobolus disseminans</name>
    <dbReference type="NCBI Taxonomy" id="1469910"/>
    <lineage>
        <taxon>Eukaryota</taxon>
        <taxon>Fungi</taxon>
        <taxon>Dikarya</taxon>
        <taxon>Ascomycota</taxon>
        <taxon>Pezizomycotina</taxon>
        <taxon>Dothideomycetes</taxon>
        <taxon>Pleosporomycetidae</taxon>
        <taxon>Pleosporales</taxon>
        <taxon>Pleosporineae</taxon>
        <taxon>Phaeosphaeriaceae</taxon>
        <taxon>Ophiobolus</taxon>
    </lineage>
</organism>
<evidence type="ECO:0000313" key="3">
    <source>
        <dbReference type="Proteomes" id="UP000799424"/>
    </source>
</evidence>
<feature type="compositionally biased region" description="Basic and acidic residues" evidence="1">
    <location>
        <begin position="41"/>
        <end position="55"/>
    </location>
</feature>
<dbReference type="AlphaFoldDB" id="A0A6A6ZKY4"/>
<feature type="region of interest" description="Disordered" evidence="1">
    <location>
        <begin position="22"/>
        <end position="110"/>
    </location>
</feature>
<keyword evidence="3" id="KW-1185">Reference proteome</keyword>
<protein>
    <submittedName>
        <fullName evidence="2">Uncharacterized protein</fullName>
    </submittedName>
</protein>
<proteinExistence type="predicted"/>
<feature type="compositionally biased region" description="Basic residues" evidence="1">
    <location>
        <begin position="101"/>
        <end position="110"/>
    </location>
</feature>
<accession>A0A6A6ZKY4</accession>
<evidence type="ECO:0000256" key="1">
    <source>
        <dbReference type="SAM" id="MobiDB-lite"/>
    </source>
</evidence>
<feature type="compositionally biased region" description="Acidic residues" evidence="1">
    <location>
        <begin position="56"/>
        <end position="72"/>
    </location>
</feature>
<evidence type="ECO:0000313" key="2">
    <source>
        <dbReference type="EMBL" id="KAF2820897.1"/>
    </source>
</evidence>